<proteinExistence type="predicted"/>
<sequence>MPSGPSSAKEQPMLGIGCDAVLAALATVVRKPQHKRKPAVTKPVGESIATSSFVHPLVIQDTLTIGCDGYAVRTDLMPKAKKTRGLHMTDSSMSQTTSYMSSLPTNATSVSKTRPTLKRNCFDSYVLKNEAQMNVTFDHESKPRDWKVNEAHIPIKVEPNATTTTTAKAVVVDFWLNDDARGEKELVKFIRNAVKTIKIGTDVMNQEDMIQELRLAVSRGIVVQVIIDVKKTIATGRAWIKQLLTAGVQVCHCTEKIRWKVAIFDGQVLLQGSPTSTSPKLLEVDMAYTMVHTGPVVSAFETQFDKIWAIATSNARRGAKRSFEGSEPSRSKALRTASTHPTHDKCIYFLTSVALLEMLGL</sequence>
<organism evidence="1 2">
    <name type="scientific">Peronosclerospora sorghi</name>
    <dbReference type="NCBI Taxonomy" id="230839"/>
    <lineage>
        <taxon>Eukaryota</taxon>
        <taxon>Sar</taxon>
        <taxon>Stramenopiles</taxon>
        <taxon>Oomycota</taxon>
        <taxon>Peronosporomycetes</taxon>
        <taxon>Peronosporales</taxon>
        <taxon>Peronosporaceae</taxon>
        <taxon>Peronosclerospora</taxon>
    </lineage>
</organism>
<gene>
    <name evidence="1" type="ORF">PsorP6_018053</name>
</gene>
<keyword evidence="2" id="KW-1185">Reference proteome</keyword>
<protein>
    <submittedName>
        <fullName evidence="1">Uncharacterized protein</fullName>
    </submittedName>
</protein>
<reference evidence="1 2" key="1">
    <citation type="journal article" date="2022" name="bioRxiv">
        <title>The genome of the oomycete Peronosclerospora sorghi, a cosmopolitan pathogen of maize and sorghum, is inflated with dispersed pseudogenes.</title>
        <authorList>
            <person name="Fletcher K."/>
            <person name="Martin F."/>
            <person name="Isakeit T."/>
            <person name="Cavanaugh K."/>
            <person name="Magill C."/>
            <person name="Michelmore R."/>
        </authorList>
    </citation>
    <scope>NUCLEOTIDE SEQUENCE [LARGE SCALE GENOMIC DNA]</scope>
    <source>
        <strain evidence="1">P6</strain>
    </source>
</reference>
<dbReference type="EMBL" id="CM047581">
    <property type="protein sequence ID" value="KAI9916580.1"/>
    <property type="molecule type" value="Genomic_DNA"/>
</dbReference>
<accession>A0ACC0WEQ3</accession>
<name>A0ACC0WEQ3_9STRA</name>
<evidence type="ECO:0000313" key="2">
    <source>
        <dbReference type="Proteomes" id="UP001163321"/>
    </source>
</evidence>
<dbReference type="Proteomes" id="UP001163321">
    <property type="component" value="Chromosome 2"/>
</dbReference>
<evidence type="ECO:0000313" key="1">
    <source>
        <dbReference type="EMBL" id="KAI9916580.1"/>
    </source>
</evidence>
<comment type="caution">
    <text evidence="1">The sequence shown here is derived from an EMBL/GenBank/DDBJ whole genome shotgun (WGS) entry which is preliminary data.</text>
</comment>